<evidence type="ECO:0000256" key="5">
    <source>
        <dbReference type="ARBA" id="ARBA00022989"/>
    </source>
</evidence>
<feature type="transmembrane region" description="Helical" evidence="7">
    <location>
        <begin position="117"/>
        <end position="139"/>
    </location>
</feature>
<dbReference type="PANTHER" id="PTHR30012">
    <property type="entry name" value="GENERAL SECRETION PATHWAY PROTEIN"/>
    <property type="match status" value="1"/>
</dbReference>
<dbReference type="EMBL" id="FOIM01000034">
    <property type="protein sequence ID" value="SEU12865.1"/>
    <property type="molecule type" value="Genomic_DNA"/>
</dbReference>
<dbReference type="InterPro" id="IPR042094">
    <property type="entry name" value="T2SS_GspF_sf"/>
</dbReference>
<proteinExistence type="inferred from homology"/>
<dbReference type="InterPro" id="IPR003004">
    <property type="entry name" value="GspF/PilC"/>
</dbReference>
<evidence type="ECO:0000259" key="8">
    <source>
        <dbReference type="Pfam" id="PF00482"/>
    </source>
</evidence>
<keyword evidence="5 7" id="KW-1133">Transmembrane helix</keyword>
<accession>A0A1I0JQK8</accession>
<feature type="domain" description="Type II secretion system protein GspF" evidence="8">
    <location>
        <begin position="18"/>
        <end position="140"/>
    </location>
</feature>
<evidence type="ECO:0000256" key="2">
    <source>
        <dbReference type="ARBA" id="ARBA00005745"/>
    </source>
</evidence>
<keyword evidence="4 7" id="KW-0812">Transmembrane</keyword>
<evidence type="ECO:0000256" key="7">
    <source>
        <dbReference type="SAM" id="Phobius"/>
    </source>
</evidence>
<sequence length="351" mass="38331">MKKPEKPYQYSYQELSAFCLQIGLLLEAAVPLDEGLAIMAEDAGCEDEKQLLLYMAEGAELGDPFFKVLEDAGTFPLYVVRMAKLGQQSGTLDQMMKSLSDYYEKEYRLLVNVKNALTYPIMMVVMLLVVLFVLFSKVMPVFDQVYEQLGAKMSPAARSAIRLGGLFSGAALIAAAVIALAVFGIWAASRFGHRISLVDKMVNYVKCHSRIALAIANRRFTSVLALTLKSGMEFEKGLELAGELVDNGKVAAQIEKCGRTLETGASYYQAMKDTGLFSGFYVQMIKVGSRSGRLDAVMEEISEDFEQAADQSMDNMLARFEPTIVAVLAVSVGLVLLSVMLPLVGVLAAIG</sequence>
<dbReference type="Pfam" id="PF00482">
    <property type="entry name" value="T2SSF"/>
    <property type="match status" value="2"/>
</dbReference>
<keyword evidence="10" id="KW-1185">Reference proteome</keyword>
<evidence type="ECO:0000256" key="4">
    <source>
        <dbReference type="ARBA" id="ARBA00022692"/>
    </source>
</evidence>
<feature type="domain" description="Type II secretion system protein GspF" evidence="8">
    <location>
        <begin position="220"/>
        <end position="342"/>
    </location>
</feature>
<dbReference type="Proteomes" id="UP000198508">
    <property type="component" value="Unassembled WGS sequence"/>
</dbReference>
<evidence type="ECO:0000256" key="6">
    <source>
        <dbReference type="ARBA" id="ARBA00023136"/>
    </source>
</evidence>
<dbReference type="PANTHER" id="PTHR30012:SF0">
    <property type="entry name" value="TYPE II SECRETION SYSTEM PROTEIN F-RELATED"/>
    <property type="match status" value="1"/>
</dbReference>
<dbReference type="PRINTS" id="PR00812">
    <property type="entry name" value="BCTERIALGSPF"/>
</dbReference>
<keyword evidence="3" id="KW-1003">Cell membrane</keyword>
<comment type="similarity">
    <text evidence="2">Belongs to the GSP F family.</text>
</comment>
<dbReference type="GO" id="GO:0005886">
    <property type="term" value="C:plasma membrane"/>
    <property type="evidence" value="ECO:0007669"/>
    <property type="project" value="UniProtKB-SubCell"/>
</dbReference>
<dbReference type="AlphaFoldDB" id="A0A1I0JQK8"/>
<evidence type="ECO:0000256" key="1">
    <source>
        <dbReference type="ARBA" id="ARBA00004651"/>
    </source>
</evidence>
<organism evidence="9 10">
    <name type="scientific">Enterocloster lavalensis</name>
    <dbReference type="NCBI Taxonomy" id="460384"/>
    <lineage>
        <taxon>Bacteria</taxon>
        <taxon>Bacillati</taxon>
        <taxon>Bacillota</taxon>
        <taxon>Clostridia</taxon>
        <taxon>Lachnospirales</taxon>
        <taxon>Lachnospiraceae</taxon>
        <taxon>Enterocloster</taxon>
    </lineage>
</organism>
<dbReference type="RefSeq" id="WP_092369794.1">
    <property type="nucleotide sequence ID" value="NZ_CABJCG010000018.1"/>
</dbReference>
<comment type="subcellular location">
    <subcellularLocation>
        <location evidence="1">Cell membrane</location>
        <topology evidence="1">Multi-pass membrane protein</topology>
    </subcellularLocation>
</comment>
<dbReference type="Gene3D" id="1.20.81.30">
    <property type="entry name" value="Type II secretion system (T2SS), domain F"/>
    <property type="match status" value="2"/>
</dbReference>
<name>A0A1I0JQK8_9FIRM</name>
<dbReference type="STRING" id="460384.SAMN05216313_13428"/>
<reference evidence="10" key="1">
    <citation type="submission" date="2016-10" db="EMBL/GenBank/DDBJ databases">
        <authorList>
            <person name="Varghese N."/>
            <person name="Submissions S."/>
        </authorList>
    </citation>
    <scope>NUCLEOTIDE SEQUENCE [LARGE SCALE GENOMIC DNA]</scope>
    <source>
        <strain evidence="10">NLAE-zl-G277</strain>
    </source>
</reference>
<feature type="transmembrane region" description="Helical" evidence="7">
    <location>
        <begin position="323"/>
        <end position="350"/>
    </location>
</feature>
<evidence type="ECO:0000313" key="9">
    <source>
        <dbReference type="EMBL" id="SEU12865.1"/>
    </source>
</evidence>
<gene>
    <name evidence="9" type="ORF">SAMN05216313_13428</name>
</gene>
<evidence type="ECO:0000313" key="10">
    <source>
        <dbReference type="Proteomes" id="UP000198508"/>
    </source>
</evidence>
<protein>
    <submittedName>
        <fullName evidence="9">Type IV pilus assembly protein PilC</fullName>
    </submittedName>
</protein>
<keyword evidence="6 7" id="KW-0472">Membrane</keyword>
<evidence type="ECO:0000256" key="3">
    <source>
        <dbReference type="ARBA" id="ARBA00022475"/>
    </source>
</evidence>
<feature type="transmembrane region" description="Helical" evidence="7">
    <location>
        <begin position="159"/>
        <end position="187"/>
    </location>
</feature>
<dbReference type="InterPro" id="IPR018076">
    <property type="entry name" value="T2SS_GspF_dom"/>
</dbReference>